<dbReference type="OMA" id="SSNEEWD"/>
<dbReference type="CDD" id="cd05992">
    <property type="entry name" value="PB1"/>
    <property type="match status" value="1"/>
</dbReference>
<dbReference type="GeneID" id="5885740"/>
<accession>B0ER45</accession>
<dbReference type="SUPFAM" id="SSF54277">
    <property type="entry name" value="CAD &amp; PB1 domains"/>
    <property type="match status" value="1"/>
</dbReference>
<evidence type="ECO:0000313" key="3">
    <source>
        <dbReference type="Proteomes" id="UP000008076"/>
    </source>
</evidence>
<dbReference type="InterPro" id="IPR000270">
    <property type="entry name" value="PB1_dom"/>
</dbReference>
<dbReference type="SMART" id="SM00666">
    <property type="entry name" value="PB1"/>
    <property type="match status" value="1"/>
</dbReference>
<name>B0ER45_ENTDS</name>
<dbReference type="Proteomes" id="UP000008076">
    <property type="component" value="Unassembled WGS sequence"/>
</dbReference>
<dbReference type="KEGG" id="edi:EDI_326200"/>
<evidence type="ECO:0000313" key="2">
    <source>
        <dbReference type="EMBL" id="EDR22998.1"/>
    </source>
</evidence>
<dbReference type="eggNOG" id="ENOG502RECY">
    <property type="taxonomic scope" value="Eukaryota"/>
</dbReference>
<dbReference type="AlphaFoldDB" id="B0ER45"/>
<dbReference type="Pfam" id="PF00564">
    <property type="entry name" value="PB1"/>
    <property type="match status" value="1"/>
</dbReference>
<keyword evidence="3" id="KW-1185">Reference proteome</keyword>
<organism evidence="3">
    <name type="scientific">Entamoeba dispar (strain ATCC PRA-260 / SAW760)</name>
    <dbReference type="NCBI Taxonomy" id="370354"/>
    <lineage>
        <taxon>Eukaryota</taxon>
        <taxon>Amoebozoa</taxon>
        <taxon>Evosea</taxon>
        <taxon>Archamoebae</taxon>
        <taxon>Mastigamoebida</taxon>
        <taxon>Entamoebidae</taxon>
        <taxon>Entamoeba</taxon>
    </lineage>
</organism>
<feature type="domain" description="PB1" evidence="1">
    <location>
        <begin position="1"/>
        <end position="83"/>
    </location>
</feature>
<gene>
    <name evidence="2" type="ORF">EDI_326200</name>
</gene>
<dbReference type="VEuPathDB" id="AmoebaDB:EDI_326200"/>
<reference evidence="3" key="1">
    <citation type="submission" date="2007-12" db="EMBL/GenBank/DDBJ databases">
        <title>Annotation of Entamoeba dispar SAW760.</title>
        <authorList>
            <person name="Lorenzi H."/>
            <person name="Inman J."/>
            <person name="Schobel S."/>
            <person name="Amedeo P."/>
            <person name="Caler E."/>
        </authorList>
    </citation>
    <scope>NUCLEOTIDE SEQUENCE [LARGE SCALE GENOMIC DNA]</scope>
    <source>
        <strain evidence="3">ATCC PRA-260 / SAW760</strain>
    </source>
</reference>
<dbReference type="RefSeq" id="XP_001740574.1">
    <property type="nucleotide sequence ID" value="XM_001740522.1"/>
</dbReference>
<dbReference type="OrthoDB" id="1594986at2759"/>
<dbReference type="EMBL" id="DS550449">
    <property type="protein sequence ID" value="EDR22998.1"/>
    <property type="molecule type" value="Genomic_DNA"/>
</dbReference>
<proteinExistence type="predicted"/>
<protein>
    <recommendedName>
        <fullName evidence="1">PB1 domain-containing protein</fullName>
    </recommendedName>
</protein>
<dbReference type="Gene3D" id="3.10.20.90">
    <property type="entry name" value="Phosphatidylinositol 3-kinase Catalytic Subunit, Chain A, domain 1"/>
    <property type="match status" value="1"/>
</dbReference>
<sequence length="181" mass="21184">MTLFKLEYMNDIRIVELQNLTIASLYDAFTKKFNLKDIRLRPRYLMKFLDTDGDWVTLIDDTDILLAMKQMKNITLRLKLVDSYQTATSSVNEEWDLRPLFSQLINSPSIQNSISKMVENILQTSDQVVEVRTKPELVKMPSNYNTSQNEIENLPVLDDEGLFYYFEIKDVLIFIVVEVVD</sequence>
<evidence type="ECO:0000259" key="1">
    <source>
        <dbReference type="SMART" id="SM00666"/>
    </source>
</evidence>